<name>A0A382R909_9ZZZZ</name>
<organism evidence="1">
    <name type="scientific">marine metagenome</name>
    <dbReference type="NCBI Taxonomy" id="408172"/>
    <lineage>
        <taxon>unclassified sequences</taxon>
        <taxon>metagenomes</taxon>
        <taxon>ecological metagenomes</taxon>
    </lineage>
</organism>
<evidence type="ECO:0000313" key="1">
    <source>
        <dbReference type="EMBL" id="SVC94189.1"/>
    </source>
</evidence>
<dbReference type="EMBL" id="UINC01119994">
    <property type="protein sequence ID" value="SVC94189.1"/>
    <property type="molecule type" value="Genomic_DNA"/>
</dbReference>
<sequence length="29" mass="3173">RPLACHESNGCLKAVPPMPVIPLYYQAFG</sequence>
<protein>
    <submittedName>
        <fullName evidence="1">Uncharacterized protein</fullName>
    </submittedName>
</protein>
<accession>A0A382R909</accession>
<reference evidence="1" key="1">
    <citation type="submission" date="2018-05" db="EMBL/GenBank/DDBJ databases">
        <authorList>
            <person name="Lanie J.A."/>
            <person name="Ng W.-L."/>
            <person name="Kazmierczak K.M."/>
            <person name="Andrzejewski T.M."/>
            <person name="Davidsen T.M."/>
            <person name="Wayne K.J."/>
            <person name="Tettelin H."/>
            <person name="Glass J.I."/>
            <person name="Rusch D."/>
            <person name="Podicherti R."/>
            <person name="Tsui H.-C.T."/>
            <person name="Winkler M.E."/>
        </authorList>
    </citation>
    <scope>NUCLEOTIDE SEQUENCE</scope>
</reference>
<proteinExistence type="predicted"/>
<feature type="non-terminal residue" evidence="1">
    <location>
        <position position="1"/>
    </location>
</feature>
<gene>
    <name evidence="1" type="ORF">METZ01_LOCUS347043</name>
</gene>
<dbReference type="AlphaFoldDB" id="A0A382R909"/>